<name>A0A415G7G0_9FIRM</name>
<feature type="transmembrane region" description="Helical" evidence="2">
    <location>
        <begin position="391"/>
        <end position="412"/>
    </location>
</feature>
<feature type="region of interest" description="Disordered" evidence="1">
    <location>
        <begin position="713"/>
        <end position="749"/>
    </location>
</feature>
<feature type="compositionally biased region" description="Basic and acidic residues" evidence="1">
    <location>
        <begin position="514"/>
        <end position="533"/>
    </location>
</feature>
<dbReference type="Pfam" id="PF19590">
    <property type="entry name" value="TrbL_3"/>
    <property type="match status" value="1"/>
</dbReference>
<feature type="transmembrane region" description="Helical" evidence="2">
    <location>
        <begin position="329"/>
        <end position="351"/>
    </location>
</feature>
<evidence type="ECO:0000256" key="1">
    <source>
        <dbReference type="SAM" id="MobiDB-lite"/>
    </source>
</evidence>
<dbReference type="NCBIfam" id="NF046089">
    <property type="entry name" value="CD3337_EF1877"/>
    <property type="match status" value="1"/>
</dbReference>
<feature type="region of interest" description="Disordered" evidence="1">
    <location>
        <begin position="584"/>
        <end position="651"/>
    </location>
</feature>
<feature type="compositionally biased region" description="Polar residues" evidence="1">
    <location>
        <begin position="623"/>
        <end position="633"/>
    </location>
</feature>
<dbReference type="InterPro" id="IPR058112">
    <property type="entry name" value="CD3337_EF1877-like"/>
</dbReference>
<evidence type="ECO:0000313" key="4">
    <source>
        <dbReference type="Proteomes" id="UP000283497"/>
    </source>
</evidence>
<evidence type="ECO:0000256" key="2">
    <source>
        <dbReference type="SAM" id="Phobius"/>
    </source>
</evidence>
<feature type="transmembrane region" description="Helical" evidence="2">
    <location>
        <begin position="357"/>
        <end position="379"/>
    </location>
</feature>
<accession>A0A415G7G0</accession>
<comment type="caution">
    <text evidence="3">The sequence shown here is derived from an EMBL/GenBank/DDBJ whole genome shotgun (WGS) entry which is preliminary data.</text>
</comment>
<dbReference type="EMBL" id="QRNJ01000026">
    <property type="protein sequence ID" value="RHK39302.1"/>
    <property type="molecule type" value="Genomic_DNA"/>
</dbReference>
<protein>
    <submittedName>
        <fullName evidence="3">YtxH domain-containing protein</fullName>
    </submittedName>
</protein>
<dbReference type="RefSeq" id="WP_118314494.1">
    <property type="nucleotide sequence ID" value="NZ_QRNJ01000026.1"/>
</dbReference>
<dbReference type="Proteomes" id="UP000283497">
    <property type="component" value="Unassembled WGS sequence"/>
</dbReference>
<feature type="transmembrane region" description="Helical" evidence="2">
    <location>
        <begin position="163"/>
        <end position="181"/>
    </location>
</feature>
<reference evidence="3 4" key="1">
    <citation type="submission" date="2018-08" db="EMBL/GenBank/DDBJ databases">
        <title>A genome reference for cultivated species of the human gut microbiota.</title>
        <authorList>
            <person name="Zou Y."/>
            <person name="Xue W."/>
            <person name="Luo G."/>
        </authorList>
    </citation>
    <scope>NUCLEOTIDE SEQUENCE [LARGE SCALE GENOMIC DNA]</scope>
    <source>
        <strain evidence="3 4">AF45-14BH</strain>
    </source>
</reference>
<feature type="compositionally biased region" description="Basic and acidic residues" evidence="1">
    <location>
        <begin position="639"/>
        <end position="651"/>
    </location>
</feature>
<sequence length="793" mass="87359">MKIRKPIQQGTALVPCRTKGQNSFKKIGSIAGKVILALLLILLLLTVFGTAAHAAGLVDDTVDAANEYSKYPLDNYQLDFYVDSGWDWLPWNWLDGIGKQVMYGLYAITNFIWTISLYLSNATGYLIQEAYSLDFISSTADSIGKNMQTLAGVTTGGLSSEGFYIGFLLILILVVGIYVAYTGLIKRETTKAIHAVVNFVVVFVLSAAFIAYAPDYIGKINEFSADISNASLTLGTKIVLPNSESQGKDSVNLIRDSLFSIQVKQPWLLLQYGNSDVESIGADRVEHLLSTSPDENNGQDREEIVVEEIEDRENTNLTITKTINRLGTVFFLFMFNIGISVFVFLLTGIMIFSQVLFIIYAMFLPVSFLLSMVPSFEGMSKRAITKLFNTILTRAGITLIITVAFSISTMLYNLSGEYPFFLTAFLQIVTFAGIYFKLGDLMGMFSLQSGDSQSMGSRIMRRPRMLMHAHMHRLQHKLGRSVAALGAGTAAYHAGKQAGSDQRTASSSGSSKRTQADHSRPDGQAAPEKESVWKRAGSAVGTVADTKDKISDTAGQLREQAKDLPVNAKYALYHGKTQVSEGVRDFTSSVTQTRTARAEQRNAQAESRRQTIAERRAELEQAKQPQQRASETSKGAAPVHERPVTAKQPENFRHHADTAHTGKPAMQPVSPSIREWGQVSYEGAVAERASVPVVKSASIHREQTPPVRTERQIVPPAFPDKPEERQKTAPTVTPTAPRPARPVQNDTAPVILERKRITPAVKESNFTIRRTTARKEWTKTVTAAAKQKKGEKP</sequence>
<feature type="transmembrane region" description="Helical" evidence="2">
    <location>
        <begin position="418"/>
        <end position="436"/>
    </location>
</feature>
<keyword evidence="2" id="KW-0812">Transmembrane</keyword>
<feature type="region of interest" description="Disordered" evidence="1">
    <location>
        <begin position="494"/>
        <end position="539"/>
    </location>
</feature>
<feature type="compositionally biased region" description="Polar residues" evidence="1">
    <location>
        <begin position="499"/>
        <end position="513"/>
    </location>
</feature>
<keyword evidence="2" id="KW-1133">Transmembrane helix</keyword>
<dbReference type="InterPro" id="IPR045782">
    <property type="entry name" value="TrbL_3"/>
</dbReference>
<organism evidence="3 4">
    <name type="scientific">Anaerobutyricum hallii</name>
    <dbReference type="NCBI Taxonomy" id="39488"/>
    <lineage>
        <taxon>Bacteria</taxon>
        <taxon>Bacillati</taxon>
        <taxon>Bacillota</taxon>
        <taxon>Clostridia</taxon>
        <taxon>Lachnospirales</taxon>
        <taxon>Lachnospiraceae</taxon>
        <taxon>Anaerobutyricum</taxon>
    </lineage>
</organism>
<feature type="compositionally biased region" description="Basic and acidic residues" evidence="1">
    <location>
        <begin position="596"/>
        <end position="621"/>
    </location>
</feature>
<keyword evidence="2" id="KW-0472">Membrane</keyword>
<dbReference type="AlphaFoldDB" id="A0A415G7G0"/>
<evidence type="ECO:0000313" key="3">
    <source>
        <dbReference type="EMBL" id="RHK39302.1"/>
    </source>
</evidence>
<feature type="compositionally biased region" description="Polar residues" evidence="1">
    <location>
        <begin position="586"/>
        <end position="595"/>
    </location>
</feature>
<feature type="transmembrane region" description="Helical" evidence="2">
    <location>
        <begin position="193"/>
        <end position="213"/>
    </location>
</feature>
<proteinExistence type="predicted"/>
<gene>
    <name evidence="3" type="ORF">DW068_07795</name>
</gene>